<organism evidence="2 3">
    <name type="scientific">Cytospora chrysosperma</name>
    <name type="common">Cytospora canker fungus</name>
    <name type="synonym">Sphaeria chrysosperma</name>
    <dbReference type="NCBI Taxonomy" id="252740"/>
    <lineage>
        <taxon>Eukaryota</taxon>
        <taxon>Fungi</taxon>
        <taxon>Dikarya</taxon>
        <taxon>Ascomycota</taxon>
        <taxon>Pezizomycotina</taxon>
        <taxon>Sordariomycetes</taxon>
        <taxon>Sordariomycetidae</taxon>
        <taxon>Diaporthales</taxon>
        <taxon>Cytosporaceae</taxon>
        <taxon>Cytospora</taxon>
    </lineage>
</organism>
<evidence type="ECO:0000313" key="3">
    <source>
        <dbReference type="Proteomes" id="UP000284375"/>
    </source>
</evidence>
<keyword evidence="3" id="KW-1185">Reference proteome</keyword>
<name>A0A423VHR5_CYTCH</name>
<reference evidence="2 3" key="1">
    <citation type="submission" date="2015-09" db="EMBL/GenBank/DDBJ databases">
        <title>Host preference determinants of Valsa canker pathogens revealed by comparative genomics.</title>
        <authorList>
            <person name="Yin Z."/>
            <person name="Huang L."/>
        </authorList>
    </citation>
    <scope>NUCLEOTIDE SEQUENCE [LARGE SCALE GENOMIC DNA]</scope>
    <source>
        <strain evidence="2 3">YSFL</strain>
    </source>
</reference>
<dbReference type="Proteomes" id="UP000284375">
    <property type="component" value="Unassembled WGS sequence"/>
</dbReference>
<sequence>MSDNEGWSDDKFTEALRRLAEKKNTAMTSQAPPTPKASTTHLGQNELVGSEKRQETVRITRQADSEGWSDDKTLAALRLRNIIHHELREKRRSDIAGQTEL</sequence>
<feature type="region of interest" description="Disordered" evidence="1">
    <location>
        <begin position="18"/>
        <end position="67"/>
    </location>
</feature>
<comment type="caution">
    <text evidence="2">The sequence shown here is derived from an EMBL/GenBank/DDBJ whole genome shotgun (WGS) entry which is preliminary data.</text>
</comment>
<evidence type="ECO:0000313" key="2">
    <source>
        <dbReference type="EMBL" id="ROV90424.1"/>
    </source>
</evidence>
<feature type="compositionally biased region" description="Polar residues" evidence="1">
    <location>
        <begin position="25"/>
        <end position="43"/>
    </location>
</feature>
<dbReference type="OrthoDB" id="5235291at2759"/>
<gene>
    <name evidence="2" type="ORF">VSDG_08428</name>
</gene>
<feature type="compositionally biased region" description="Basic and acidic residues" evidence="1">
    <location>
        <begin position="49"/>
        <end position="67"/>
    </location>
</feature>
<dbReference type="AlphaFoldDB" id="A0A423VHR5"/>
<dbReference type="EMBL" id="LJZO01000050">
    <property type="protein sequence ID" value="ROV90424.1"/>
    <property type="molecule type" value="Genomic_DNA"/>
</dbReference>
<accession>A0A423VHR5</accession>
<protein>
    <submittedName>
        <fullName evidence="2">Uncharacterized protein</fullName>
    </submittedName>
</protein>
<evidence type="ECO:0000256" key="1">
    <source>
        <dbReference type="SAM" id="MobiDB-lite"/>
    </source>
</evidence>
<proteinExistence type="predicted"/>